<name>W4GPV8_APHAT</name>
<feature type="region of interest" description="Disordered" evidence="1">
    <location>
        <begin position="76"/>
        <end position="95"/>
    </location>
</feature>
<proteinExistence type="predicted"/>
<dbReference type="AlphaFoldDB" id="W4GPV8"/>
<dbReference type="GeneID" id="20808360"/>
<feature type="region of interest" description="Disordered" evidence="1">
    <location>
        <begin position="20"/>
        <end position="54"/>
    </location>
</feature>
<dbReference type="EMBL" id="KI913125">
    <property type="protein sequence ID" value="ETV80913.1"/>
    <property type="molecule type" value="Genomic_DNA"/>
</dbReference>
<evidence type="ECO:0000256" key="1">
    <source>
        <dbReference type="SAM" id="MobiDB-lite"/>
    </source>
</evidence>
<feature type="region of interest" description="Disordered" evidence="1">
    <location>
        <begin position="127"/>
        <end position="162"/>
    </location>
</feature>
<accession>W4GPV8</accession>
<dbReference type="RefSeq" id="XP_009829860.1">
    <property type="nucleotide sequence ID" value="XM_009831558.1"/>
</dbReference>
<dbReference type="VEuPathDB" id="FungiDB:H257_06364"/>
<evidence type="ECO:0000313" key="2">
    <source>
        <dbReference type="EMBL" id="ETV80913.1"/>
    </source>
</evidence>
<gene>
    <name evidence="2" type="ORF">H257_06364</name>
</gene>
<sequence>MQSATGFASSLNTYTHGTTAITWRPSKSTRGQLESTPPLASRRHGGPTRLPGTKVAFKRVDPPAFAGRRGLVASQRAVGRRDSVRHPGVFDPTEPWSKHEHAARMYNHIVDTCPHVEEALTKAYRSRLSESDNAGGTTSDMNEEGNEPSVSGSADKSAVGQVQAAETTVVHVVQKEVKGDTTHLLERCTEVDASTKAKYTVKRRNLDDDTSDDHVLVASAPSTNVTMTSPVVSPSREAASDVAALPAISTSLSPIPRILCLTKFNRQKSSSTLRC</sequence>
<feature type="compositionally biased region" description="Polar residues" evidence="1">
    <location>
        <begin position="20"/>
        <end position="35"/>
    </location>
</feature>
<organism evidence="2">
    <name type="scientific">Aphanomyces astaci</name>
    <name type="common">Crayfish plague agent</name>
    <dbReference type="NCBI Taxonomy" id="112090"/>
    <lineage>
        <taxon>Eukaryota</taxon>
        <taxon>Sar</taxon>
        <taxon>Stramenopiles</taxon>
        <taxon>Oomycota</taxon>
        <taxon>Saprolegniomycetes</taxon>
        <taxon>Saprolegniales</taxon>
        <taxon>Verrucalvaceae</taxon>
        <taxon>Aphanomyces</taxon>
    </lineage>
</organism>
<feature type="compositionally biased region" description="Polar residues" evidence="1">
    <location>
        <begin position="131"/>
        <end position="140"/>
    </location>
</feature>
<protein>
    <submittedName>
        <fullName evidence="2">Uncharacterized protein</fullName>
    </submittedName>
</protein>
<reference evidence="2" key="1">
    <citation type="submission" date="2013-12" db="EMBL/GenBank/DDBJ databases">
        <title>The Genome Sequence of Aphanomyces astaci APO3.</title>
        <authorList>
            <consortium name="The Broad Institute Genomics Platform"/>
            <person name="Russ C."/>
            <person name="Tyler B."/>
            <person name="van West P."/>
            <person name="Dieguez-Uribeondo J."/>
            <person name="Young S.K."/>
            <person name="Zeng Q."/>
            <person name="Gargeya S."/>
            <person name="Fitzgerald M."/>
            <person name="Abouelleil A."/>
            <person name="Alvarado L."/>
            <person name="Chapman S.B."/>
            <person name="Gainer-Dewar J."/>
            <person name="Goldberg J."/>
            <person name="Griggs A."/>
            <person name="Gujja S."/>
            <person name="Hansen M."/>
            <person name="Howarth C."/>
            <person name="Imamovic A."/>
            <person name="Ireland A."/>
            <person name="Larimer J."/>
            <person name="McCowan C."/>
            <person name="Murphy C."/>
            <person name="Pearson M."/>
            <person name="Poon T.W."/>
            <person name="Priest M."/>
            <person name="Roberts A."/>
            <person name="Saif S."/>
            <person name="Shea T."/>
            <person name="Sykes S."/>
            <person name="Wortman J."/>
            <person name="Nusbaum C."/>
            <person name="Birren B."/>
        </authorList>
    </citation>
    <scope>NUCLEOTIDE SEQUENCE [LARGE SCALE GENOMIC DNA]</scope>
    <source>
        <strain evidence="2">APO3</strain>
    </source>
</reference>